<keyword evidence="1" id="KW-0472">Membrane</keyword>
<reference evidence="2 3" key="1">
    <citation type="journal article" date="2018" name="PLoS Genet.">
        <title>Population sequencing reveals clonal diversity and ancestral inbreeding in the grapevine cultivar Chardonnay.</title>
        <authorList>
            <person name="Roach M.J."/>
            <person name="Johnson D.L."/>
            <person name="Bohlmann J."/>
            <person name="van Vuuren H.J."/>
            <person name="Jones S.J."/>
            <person name="Pretorius I.S."/>
            <person name="Schmidt S.A."/>
            <person name="Borneman A.R."/>
        </authorList>
    </citation>
    <scope>NUCLEOTIDE SEQUENCE [LARGE SCALE GENOMIC DNA]</scope>
    <source>
        <strain evidence="3">cv. Chardonnay</strain>
        <tissue evidence="2">Leaf</tissue>
    </source>
</reference>
<comment type="caution">
    <text evidence="2">The sequence shown here is derived from an EMBL/GenBank/DDBJ whole genome shotgun (WGS) entry which is preliminary data.</text>
</comment>
<gene>
    <name evidence="2" type="primary">URGT3_0</name>
    <name evidence="2" type="ORF">CK203_050794</name>
</gene>
<keyword evidence="1" id="KW-1133">Transmembrane helix</keyword>
<keyword evidence="1" id="KW-0812">Transmembrane</keyword>
<protein>
    <submittedName>
        <fullName evidence="2">UDP-rhamnose/UDP-galactose transporter 3</fullName>
    </submittedName>
</protein>
<organism evidence="2 3">
    <name type="scientific">Vitis vinifera</name>
    <name type="common">Grape</name>
    <dbReference type="NCBI Taxonomy" id="29760"/>
    <lineage>
        <taxon>Eukaryota</taxon>
        <taxon>Viridiplantae</taxon>
        <taxon>Streptophyta</taxon>
        <taxon>Embryophyta</taxon>
        <taxon>Tracheophyta</taxon>
        <taxon>Spermatophyta</taxon>
        <taxon>Magnoliopsida</taxon>
        <taxon>eudicotyledons</taxon>
        <taxon>Gunneridae</taxon>
        <taxon>Pentapetalae</taxon>
        <taxon>rosids</taxon>
        <taxon>Vitales</taxon>
        <taxon>Vitaceae</taxon>
        <taxon>Viteae</taxon>
        <taxon>Vitis</taxon>
    </lineage>
</organism>
<dbReference type="Proteomes" id="UP000288805">
    <property type="component" value="Unassembled WGS sequence"/>
</dbReference>
<sequence>MANKQLMSASDYAFSFAPTLTGFHFAVTALIGLVSNATGYSASKDELKPHAKLSWILSNFKAEHDSSGMIVTVAGMIIYRWAMEIEKHANVKTMSNVKNSLTKEEIRLLKNGIKKTPMKGY</sequence>
<proteinExistence type="predicted"/>
<dbReference type="AlphaFoldDB" id="A0A438HCH3"/>
<feature type="transmembrane region" description="Helical" evidence="1">
    <location>
        <begin position="12"/>
        <end position="34"/>
    </location>
</feature>
<evidence type="ECO:0000313" key="2">
    <source>
        <dbReference type="EMBL" id="RVW82156.1"/>
    </source>
</evidence>
<evidence type="ECO:0000313" key="3">
    <source>
        <dbReference type="Proteomes" id="UP000288805"/>
    </source>
</evidence>
<evidence type="ECO:0000256" key="1">
    <source>
        <dbReference type="SAM" id="Phobius"/>
    </source>
</evidence>
<feature type="transmembrane region" description="Helical" evidence="1">
    <location>
        <begin position="66"/>
        <end position="82"/>
    </location>
</feature>
<dbReference type="EMBL" id="QGNW01000243">
    <property type="protein sequence ID" value="RVW82156.1"/>
    <property type="molecule type" value="Genomic_DNA"/>
</dbReference>
<name>A0A438HCH3_VITVI</name>
<accession>A0A438HCH3</accession>